<accession>A0A3L8T020</accession>
<organism evidence="1 2">
    <name type="scientific">Chloebia gouldiae</name>
    <name type="common">Gouldian finch</name>
    <name type="synonym">Erythrura gouldiae</name>
    <dbReference type="NCBI Taxonomy" id="44316"/>
    <lineage>
        <taxon>Eukaryota</taxon>
        <taxon>Metazoa</taxon>
        <taxon>Chordata</taxon>
        <taxon>Craniata</taxon>
        <taxon>Vertebrata</taxon>
        <taxon>Euteleostomi</taxon>
        <taxon>Archelosauria</taxon>
        <taxon>Archosauria</taxon>
        <taxon>Dinosauria</taxon>
        <taxon>Saurischia</taxon>
        <taxon>Theropoda</taxon>
        <taxon>Coelurosauria</taxon>
        <taxon>Aves</taxon>
        <taxon>Neognathae</taxon>
        <taxon>Neoaves</taxon>
        <taxon>Telluraves</taxon>
        <taxon>Australaves</taxon>
        <taxon>Passeriformes</taxon>
        <taxon>Passeroidea</taxon>
        <taxon>Passeridae</taxon>
        <taxon>Chloebia</taxon>
    </lineage>
</organism>
<reference evidence="1 2" key="1">
    <citation type="journal article" date="2018" name="Proc. R. Soc. B">
        <title>A non-coding region near Follistatin controls head colour polymorphism in the Gouldian finch.</title>
        <authorList>
            <person name="Toomey M.B."/>
            <person name="Marques C.I."/>
            <person name="Andrade P."/>
            <person name="Araujo P.M."/>
            <person name="Sabatino S."/>
            <person name="Gazda M.A."/>
            <person name="Afonso S."/>
            <person name="Lopes R.J."/>
            <person name="Corbo J.C."/>
            <person name="Carneiro M."/>
        </authorList>
    </citation>
    <scope>NUCLEOTIDE SEQUENCE [LARGE SCALE GENOMIC DNA]</scope>
    <source>
        <strain evidence="1">Red01</strain>
        <tissue evidence="1">Muscle</tissue>
    </source>
</reference>
<name>A0A3L8T020_CHLGU</name>
<dbReference type="OrthoDB" id="10632060at2759"/>
<protein>
    <submittedName>
        <fullName evidence="1">Uncharacterized protein</fullName>
    </submittedName>
</protein>
<evidence type="ECO:0000313" key="2">
    <source>
        <dbReference type="Proteomes" id="UP000276834"/>
    </source>
</evidence>
<keyword evidence="2" id="KW-1185">Reference proteome</keyword>
<dbReference type="Proteomes" id="UP000276834">
    <property type="component" value="Unassembled WGS sequence"/>
</dbReference>
<dbReference type="EMBL" id="QUSF01000001">
    <property type="protein sequence ID" value="RLW12958.1"/>
    <property type="molecule type" value="Genomic_DNA"/>
</dbReference>
<gene>
    <name evidence="1" type="ORF">DV515_00000580</name>
</gene>
<sequence>MGWAGRSLPDHPVPTPCHGQGHLLLSKVASSPIQPGLEHFQGSRDPASASLGILCHVLTERSRWIRAQSLPTHHGVGGNCRDLELNAKDKLRNEFRRAQLPCGNGMDFWKAQNAPWTDRPG</sequence>
<dbReference type="AlphaFoldDB" id="A0A3L8T020"/>
<comment type="caution">
    <text evidence="1">The sequence shown here is derived from an EMBL/GenBank/DDBJ whole genome shotgun (WGS) entry which is preliminary data.</text>
</comment>
<evidence type="ECO:0000313" key="1">
    <source>
        <dbReference type="EMBL" id="RLW12958.1"/>
    </source>
</evidence>
<proteinExistence type="predicted"/>